<name>A0A645H9F3_9ZZZZ</name>
<proteinExistence type="predicted"/>
<sequence>MTAGNTRTVHKYVYPAEFLNNGVSQSFAVGFFCDVAFYKNSIIAGGDYFTLDTIRKMFVDVSHHNCNTGTGKKSRYPGAYT</sequence>
<gene>
    <name evidence="1" type="ORF">SDC9_183139</name>
</gene>
<evidence type="ECO:0000313" key="1">
    <source>
        <dbReference type="EMBL" id="MPN35641.1"/>
    </source>
</evidence>
<protein>
    <submittedName>
        <fullName evidence="1">Uncharacterized protein</fullName>
    </submittedName>
</protein>
<dbReference type="EMBL" id="VSSQ01089364">
    <property type="protein sequence ID" value="MPN35641.1"/>
    <property type="molecule type" value="Genomic_DNA"/>
</dbReference>
<organism evidence="1">
    <name type="scientific">bioreactor metagenome</name>
    <dbReference type="NCBI Taxonomy" id="1076179"/>
    <lineage>
        <taxon>unclassified sequences</taxon>
        <taxon>metagenomes</taxon>
        <taxon>ecological metagenomes</taxon>
    </lineage>
</organism>
<reference evidence="1" key="1">
    <citation type="submission" date="2019-08" db="EMBL/GenBank/DDBJ databases">
        <authorList>
            <person name="Kucharzyk K."/>
            <person name="Murdoch R.W."/>
            <person name="Higgins S."/>
            <person name="Loffler F."/>
        </authorList>
    </citation>
    <scope>NUCLEOTIDE SEQUENCE</scope>
</reference>
<comment type="caution">
    <text evidence="1">The sequence shown here is derived from an EMBL/GenBank/DDBJ whole genome shotgun (WGS) entry which is preliminary data.</text>
</comment>
<accession>A0A645H9F3</accession>
<dbReference type="AlphaFoldDB" id="A0A645H9F3"/>